<evidence type="ECO:0000313" key="3">
    <source>
        <dbReference type="Proteomes" id="UP000620104"/>
    </source>
</evidence>
<sequence length="714" mass="79291">MMFRRLASSAAEAVKLRSKPIRQTKRSRQQYEHSVKLAQQLASTTTSDGSDLSALTDSVHAIANDKASSSGADISLETLETYRPTRAAPIHAPLERYAKEYGRAFARLDKAFLRPQLRELWDVYSRKHAETNSNSGSSTSNELKPLSPNRVIWNAGKRQIVAAFLESWGWPRVEVLEKEREVAAFGNTVEAKDIPMTSAEAYLLLRRDPEFTRVLVSEQRVSLTMVTQPTLCFRIKGRNKILREVETALETRRKNIHVERVRKSVVPGSSLTELYQPISDMSGAFLETDPRNDQYAIISYLEPASRDQALHLLCLANNQLELEPEAARVLALVGSELHARVPHQSPVSSPSSPSEPETYALYPFISTRPTIPSSTPQQAGMASPIPHRDWALTGKNLYRVRRLGGWFGSLDQGRGKLQDVSKVLAFDAESRKHRKGALLHDWLKESRSSLESEQWSSHQFERHVNVRTGHLLYRTKMNQPSAILTPPPALQGDHSLGRLCRNLLDANMRPVFVPTSSLPTDANVQENAKAQRVRRARYRSTLPAAEGGWISTIDIEVDLPITSADASKESAGDENESSPSSSGEADAVIRRTHRRSWFVMCPDSDHDLEIQEHISRKLDLTTELSELNEVLDGLRIDPTNGILPLQLELAESNPYTLIADDTVIASTFPSKEAVGFSVDTVEASRTFSSAGTILVTKAAFKNINAALQGAGRSA</sequence>
<name>A0A8H3TPY7_9TREE</name>
<evidence type="ECO:0000256" key="1">
    <source>
        <dbReference type="SAM" id="MobiDB-lite"/>
    </source>
</evidence>
<dbReference type="Proteomes" id="UP000620104">
    <property type="component" value="Unassembled WGS sequence"/>
</dbReference>
<reference evidence="2" key="1">
    <citation type="submission" date="2020-07" db="EMBL/GenBank/DDBJ databases">
        <title>Draft Genome Sequence of a Deep-Sea Yeast, Naganishia (Cryptococcus) liquefaciens strain N6.</title>
        <authorList>
            <person name="Han Y.W."/>
            <person name="Kajitani R."/>
            <person name="Morimoto H."/>
            <person name="Parhat M."/>
            <person name="Tsubouchi H."/>
            <person name="Bakenova O."/>
            <person name="Ogata M."/>
            <person name="Argunhan B."/>
            <person name="Aoki R."/>
            <person name="Kajiwara S."/>
            <person name="Itoh T."/>
            <person name="Iwasaki H."/>
        </authorList>
    </citation>
    <scope>NUCLEOTIDE SEQUENCE</scope>
    <source>
        <strain evidence="2">N6</strain>
    </source>
</reference>
<dbReference type="AlphaFoldDB" id="A0A8H3TPY7"/>
<organism evidence="2 3">
    <name type="scientific">Naganishia liquefaciens</name>
    <dbReference type="NCBI Taxonomy" id="104408"/>
    <lineage>
        <taxon>Eukaryota</taxon>
        <taxon>Fungi</taxon>
        <taxon>Dikarya</taxon>
        <taxon>Basidiomycota</taxon>
        <taxon>Agaricomycotina</taxon>
        <taxon>Tremellomycetes</taxon>
        <taxon>Filobasidiales</taxon>
        <taxon>Filobasidiaceae</taxon>
        <taxon>Naganishia</taxon>
    </lineage>
</organism>
<keyword evidence="3" id="KW-1185">Reference proteome</keyword>
<comment type="caution">
    <text evidence="2">The sequence shown here is derived from an EMBL/GenBank/DDBJ whole genome shotgun (WGS) entry which is preliminary data.</text>
</comment>
<dbReference type="OrthoDB" id="3362817at2759"/>
<gene>
    <name evidence="2" type="ORF">NliqN6_0586</name>
</gene>
<protein>
    <submittedName>
        <fullName evidence="2">Uncharacterized protein</fullName>
    </submittedName>
</protein>
<evidence type="ECO:0000313" key="2">
    <source>
        <dbReference type="EMBL" id="GHJ84184.1"/>
    </source>
</evidence>
<proteinExistence type="predicted"/>
<feature type="region of interest" description="Disordered" evidence="1">
    <location>
        <begin position="566"/>
        <end position="586"/>
    </location>
</feature>
<accession>A0A8H3TPY7</accession>
<dbReference type="EMBL" id="BLZA01000007">
    <property type="protein sequence ID" value="GHJ84184.1"/>
    <property type="molecule type" value="Genomic_DNA"/>
</dbReference>